<evidence type="ECO:0000313" key="7">
    <source>
        <dbReference type="Proteomes" id="UP000447873"/>
    </source>
</evidence>
<feature type="region of interest" description="Disordered" evidence="3">
    <location>
        <begin position="1120"/>
        <end position="1293"/>
    </location>
</feature>
<dbReference type="InterPro" id="IPR012337">
    <property type="entry name" value="RNaseH-like_sf"/>
</dbReference>
<dbReference type="SUPFAM" id="SSF53098">
    <property type="entry name" value="Ribonuclease H-like"/>
    <property type="match status" value="1"/>
</dbReference>
<feature type="region of interest" description="Disordered" evidence="3">
    <location>
        <begin position="839"/>
        <end position="859"/>
    </location>
</feature>
<feature type="compositionally biased region" description="Basic and acidic residues" evidence="3">
    <location>
        <begin position="1180"/>
        <end position="1189"/>
    </location>
</feature>
<feature type="region of interest" description="Disordered" evidence="3">
    <location>
        <begin position="979"/>
        <end position="1108"/>
    </location>
</feature>
<sequence length="1816" mass="204003">MASTSTPVIAPHQNHLWNPSQPIRFAPTTRPCAGDKRRRAGLPLVFEDNIGTRERNARAFSATATSSQPVRGGRESRPSLASKQPVRGGRASRPSLASKGESPNDIIVRQAVAKIKKKALEDVEKKRVQKEVEKAAKQRADEVVRAAKQRADEVVRAAKQHADEVARAAKQRADEVARAAKQHADEVARAAKQHADEVERAAKQHADEVERAPERRAAEAERKRKRAYENERSHMLADLKDLAKQLSDIEQPGSLLKTMDRCAIRVKNLEQLVEKYAVQEVRDSQQTAETLAALIIVKWHQKRSAIVERKQEQTMPIFFRRGDVRSMIDRILLPTEAANMLNMSWRLVCAMVKIQRMKEEHRQRLASKRAVWERKDQLWAEFRSQRAMNQERHDTEDGDDDDESTPGYMDYARPMKEPMNALFDFWKHFEVHHKDMSCHLDKQRKKWHDNSVTLHSLRGDILEEFMSFEAHILKKTGDNSRLINLQHLVDSVETALADIIDDLTLFAAAFKYEYLRLNWHWQKFGSTVDQVGKIGHQARQQGLLRMQFASSEPHVRMLARMRSKTKLLHPLRSSVVDWGDMQMLTDPIDHWFPPSTFRQMVDVKKYVTHEDFDRANMEAVRTKFGSIFGELYNLASYAAAASQDGLQEFTFQNRLKRLLVSEFSKESSAHQSFFIRLQPLLDHHAQVVADINQCIEALENLVVYAKKRVDSVKDITPHSKLVLSLEMLRLRKDIHIQQRTHMKHLRTEWMNKAFGDINEIGRMTYKKLNQPSYADRLAKDAPRLDLWFVRELGKDCKNRTPTRAASERADIARRCPRMMDELDAIERGLQLEAAEIVSAQQSHSEREHHPEQVPISSPSLWRRIWGKKEQSVEAEKKSGPKRASILAPREKAHLLHGKRAKLREAQRHYLSQRHQKERASKLRDTLAKDLEPSSNSLALITGRSYSDGPEMTRLSSVGQRSAQIGDHVYQRLELTSIGGDVDGRDVDGRDVDGRDVDGRDVDGRDVDGEVVDRGDVDGRDNFEPMLDDSDLPLPNKEGDESPAYNFSIDKRRPSAIRYGTAGADEVLPVDGDVGRRTRRKNDGQVKSKTVHQDSKAPRPDREDSQRLPYSVKVLKAVTTAAVGDMGPQKEGFRTDKRRNPRRGPRNVILKKCKSSPIHCDEKSGKTGRITFSPTHFSFKPSDEKSEKTGRITFSPTHFSFKPSDPKHAPYPTVFGKDPPSSGSFGHQSDPSPNNASPEADRSEADSAFGEDLSDAESGSEIGSASEAESDSDNDSVSSSDADCDASSEDETYTPLNFQIPADAMREAMLASPGTPASFWSHKLYRGPADEKVTVHYCRSKETGETVAKLFLGKPVLGFDIEWKPQANAAAGLKRNVSLIQLACEDRVGLFHIALYKGNTPEEVLPPTLRAIMESPDVMKTGVATQSDFSRVAKFLDTSARGVIELSHWHRLITYSEHNPKLVNKRLVSLAIQVETHLQLPLSKGDVRTSDWSKQLNHEQCSYAAADAYASYRLYEALEEKRIAMNPRPPRPQFAELKMPIKLATRVVAESSSDEDPADTVDEAEAEELTGGLENLTLGSSNQSLAMDENITDEELLAIESATQGPDVGDLTQETSDIVKYPELPPFDDYTESAPARLVGRVRLASTPTTTTTKPKASRKPRTPKSTSTLEQSELLAAATTWADSHINPTPSSDRPHHRDGRKGGTTWLKCYYLWHHGGLEIDQVAKIVRDPALKRGTVASYIAEAVGYGGCEMGDLERLRKVLDLVPMQAWGRFRKLRKEVEEGLAGGIGGGGRGKEGILGDTDANGEGKGDDWVV</sequence>
<dbReference type="GO" id="GO:0005634">
    <property type="term" value="C:nucleus"/>
    <property type="evidence" value="ECO:0007669"/>
    <property type="project" value="TreeGrafter"/>
</dbReference>
<feature type="domain" description="3'-5' exonuclease" evidence="4">
    <location>
        <begin position="1334"/>
        <end position="1522"/>
    </location>
</feature>
<dbReference type="Pfam" id="PF01612">
    <property type="entry name" value="DNA_pol_A_exo1"/>
    <property type="match status" value="1"/>
</dbReference>
<evidence type="ECO:0000256" key="2">
    <source>
        <dbReference type="ARBA" id="ARBA00022801"/>
    </source>
</evidence>
<keyword evidence="2" id="KW-0378">Hydrolase</keyword>
<organism evidence="5 7">
    <name type="scientific">Venturia inaequalis</name>
    <name type="common">Apple scab fungus</name>
    <dbReference type="NCBI Taxonomy" id="5025"/>
    <lineage>
        <taxon>Eukaryota</taxon>
        <taxon>Fungi</taxon>
        <taxon>Dikarya</taxon>
        <taxon>Ascomycota</taxon>
        <taxon>Pezizomycotina</taxon>
        <taxon>Dothideomycetes</taxon>
        <taxon>Pleosporomycetidae</taxon>
        <taxon>Venturiales</taxon>
        <taxon>Venturiaceae</taxon>
        <taxon>Venturia</taxon>
    </lineage>
</organism>
<dbReference type="Proteomes" id="UP000490939">
    <property type="component" value="Unassembled WGS sequence"/>
</dbReference>
<name>A0A8H3UD21_VENIN</name>
<protein>
    <recommendedName>
        <fullName evidence="4">3'-5' exonuclease domain-containing protein</fullName>
    </recommendedName>
</protein>
<dbReference type="CDD" id="cd06141">
    <property type="entry name" value="WRN_exo"/>
    <property type="match status" value="1"/>
</dbReference>
<feature type="compositionally biased region" description="Basic and acidic residues" evidence="3">
    <location>
        <begin position="981"/>
        <end position="1022"/>
    </location>
</feature>
<feature type="compositionally biased region" description="Polar residues" evidence="3">
    <location>
        <begin position="1220"/>
        <end position="1236"/>
    </location>
</feature>
<feature type="region of interest" description="Disordered" evidence="3">
    <location>
        <begin position="384"/>
        <end position="407"/>
    </location>
</feature>
<feature type="compositionally biased region" description="Acidic residues" evidence="3">
    <location>
        <begin position="1281"/>
        <end position="1291"/>
    </location>
</feature>
<evidence type="ECO:0000259" key="4">
    <source>
        <dbReference type="SMART" id="SM00474"/>
    </source>
</evidence>
<dbReference type="InterPro" id="IPR002562">
    <property type="entry name" value="3'-5'_exonuclease_dom"/>
</dbReference>
<dbReference type="CDD" id="cd06503">
    <property type="entry name" value="ATP-synt_Fo_b"/>
    <property type="match status" value="1"/>
</dbReference>
<evidence type="ECO:0000313" key="6">
    <source>
        <dbReference type="EMBL" id="KAE9968457.1"/>
    </source>
</evidence>
<dbReference type="PANTHER" id="PTHR13620:SF104">
    <property type="entry name" value="EXONUCLEASE 3'-5' DOMAIN-CONTAINING PROTEIN 2"/>
    <property type="match status" value="1"/>
</dbReference>
<dbReference type="InterPro" id="IPR036397">
    <property type="entry name" value="RNaseH_sf"/>
</dbReference>
<dbReference type="SMART" id="SM00474">
    <property type="entry name" value="35EXOc"/>
    <property type="match status" value="1"/>
</dbReference>
<feature type="compositionally biased region" description="Basic residues" evidence="3">
    <location>
        <begin position="1135"/>
        <end position="1153"/>
    </location>
</feature>
<proteinExistence type="predicted"/>
<dbReference type="GO" id="GO:0005737">
    <property type="term" value="C:cytoplasm"/>
    <property type="evidence" value="ECO:0007669"/>
    <property type="project" value="TreeGrafter"/>
</dbReference>
<feature type="region of interest" description="Disordered" evidence="3">
    <location>
        <begin position="1"/>
        <end position="103"/>
    </location>
</feature>
<keyword evidence="1" id="KW-0540">Nuclease</keyword>
<dbReference type="EMBL" id="WNWR01000832">
    <property type="protein sequence ID" value="KAE9968457.1"/>
    <property type="molecule type" value="Genomic_DNA"/>
</dbReference>
<dbReference type="PANTHER" id="PTHR13620">
    <property type="entry name" value="3-5 EXONUCLEASE"/>
    <property type="match status" value="1"/>
</dbReference>
<dbReference type="GO" id="GO:0006139">
    <property type="term" value="P:nucleobase-containing compound metabolic process"/>
    <property type="evidence" value="ECO:0007669"/>
    <property type="project" value="InterPro"/>
</dbReference>
<dbReference type="GO" id="GO:0008408">
    <property type="term" value="F:3'-5' exonuclease activity"/>
    <property type="evidence" value="ECO:0007669"/>
    <property type="project" value="InterPro"/>
</dbReference>
<feature type="region of interest" description="Disordered" evidence="3">
    <location>
        <begin position="1796"/>
        <end position="1816"/>
    </location>
</feature>
<dbReference type="EMBL" id="WNWS01000464">
    <property type="protein sequence ID" value="KAE9967312.1"/>
    <property type="molecule type" value="Genomic_DNA"/>
</dbReference>
<reference evidence="5 7" key="1">
    <citation type="submission" date="2018-12" db="EMBL/GenBank/DDBJ databases">
        <title>Venturia inaequalis Genome Resource.</title>
        <authorList>
            <person name="Lichtner F.J."/>
        </authorList>
    </citation>
    <scope>NUCLEOTIDE SEQUENCE [LARGE SCALE GENOMIC DNA]</scope>
    <source>
        <strain evidence="5 7">120213</strain>
        <strain evidence="6 8">DMI_063113</strain>
    </source>
</reference>
<dbReference type="Proteomes" id="UP000447873">
    <property type="component" value="Unassembled WGS sequence"/>
</dbReference>
<evidence type="ECO:0000313" key="8">
    <source>
        <dbReference type="Proteomes" id="UP000490939"/>
    </source>
</evidence>
<dbReference type="GO" id="GO:0003676">
    <property type="term" value="F:nucleic acid binding"/>
    <property type="evidence" value="ECO:0007669"/>
    <property type="project" value="InterPro"/>
</dbReference>
<feature type="region of interest" description="Disordered" evidence="3">
    <location>
        <begin position="202"/>
        <end position="232"/>
    </location>
</feature>
<feature type="compositionally biased region" description="Low complexity" evidence="3">
    <location>
        <begin position="1255"/>
        <end position="1266"/>
    </location>
</feature>
<accession>A0A8H3UD21</accession>
<comment type="caution">
    <text evidence="5">The sequence shown here is derived from an EMBL/GenBank/DDBJ whole genome shotgun (WGS) entry which is preliminary data.</text>
</comment>
<feature type="compositionally biased region" description="Basic and acidic residues" evidence="3">
    <location>
        <begin position="1807"/>
        <end position="1816"/>
    </location>
</feature>
<evidence type="ECO:0000256" key="3">
    <source>
        <dbReference type="SAM" id="MobiDB-lite"/>
    </source>
</evidence>
<feature type="region of interest" description="Disordered" evidence="3">
    <location>
        <begin position="1640"/>
        <end position="1700"/>
    </location>
</feature>
<keyword evidence="8" id="KW-1185">Reference proteome</keyword>
<feature type="compositionally biased region" description="Low complexity" evidence="3">
    <location>
        <begin position="1644"/>
        <end position="1654"/>
    </location>
</feature>
<dbReference type="Gene3D" id="3.30.420.10">
    <property type="entry name" value="Ribonuclease H-like superfamily/Ribonuclease H"/>
    <property type="match status" value="1"/>
</dbReference>
<evidence type="ECO:0000256" key="1">
    <source>
        <dbReference type="ARBA" id="ARBA00022722"/>
    </source>
</evidence>
<gene>
    <name evidence="6" type="ORF">EG327_011047</name>
    <name evidence="5" type="ORF">EG328_008287</name>
</gene>
<evidence type="ECO:0000313" key="5">
    <source>
        <dbReference type="EMBL" id="KAE9967312.1"/>
    </source>
</evidence>
<feature type="compositionally biased region" description="Basic and acidic residues" evidence="3">
    <location>
        <begin position="1072"/>
        <end position="1105"/>
    </location>
</feature>
<feature type="region of interest" description="Disordered" evidence="3">
    <location>
        <begin position="871"/>
        <end position="892"/>
    </location>
</feature>
<dbReference type="InterPro" id="IPR051132">
    <property type="entry name" value="3-5_Exonuclease_domain"/>
</dbReference>